<accession>A0AAV3QUZ7</accession>
<organism evidence="5 6">
    <name type="scientific">Lithospermum erythrorhizon</name>
    <name type="common">Purple gromwell</name>
    <name type="synonym">Lithospermum officinale var. erythrorhizon</name>
    <dbReference type="NCBI Taxonomy" id="34254"/>
    <lineage>
        <taxon>Eukaryota</taxon>
        <taxon>Viridiplantae</taxon>
        <taxon>Streptophyta</taxon>
        <taxon>Embryophyta</taxon>
        <taxon>Tracheophyta</taxon>
        <taxon>Spermatophyta</taxon>
        <taxon>Magnoliopsida</taxon>
        <taxon>eudicotyledons</taxon>
        <taxon>Gunneridae</taxon>
        <taxon>Pentapetalae</taxon>
        <taxon>asterids</taxon>
        <taxon>lamiids</taxon>
        <taxon>Boraginales</taxon>
        <taxon>Boraginaceae</taxon>
        <taxon>Boraginoideae</taxon>
        <taxon>Lithospermeae</taxon>
        <taxon>Lithospermum</taxon>
    </lineage>
</organism>
<dbReference type="Gene3D" id="3.30.559.10">
    <property type="entry name" value="Chloramphenicol acetyltransferase-like domain"/>
    <property type="match status" value="1"/>
</dbReference>
<dbReference type="GO" id="GO:0016746">
    <property type="term" value="F:acyltransferase activity"/>
    <property type="evidence" value="ECO:0007669"/>
    <property type="project" value="UniProtKB-KW"/>
</dbReference>
<feature type="transmembrane region" description="Helical" evidence="4">
    <location>
        <begin position="138"/>
        <end position="159"/>
    </location>
</feature>
<protein>
    <submittedName>
        <fullName evidence="5">Uncharacterized protein</fullName>
    </submittedName>
</protein>
<keyword evidence="3" id="KW-0012">Acyltransferase</keyword>
<dbReference type="EMBL" id="BAABME010005828">
    <property type="protein sequence ID" value="GAA0166715.1"/>
    <property type="molecule type" value="Genomic_DNA"/>
</dbReference>
<dbReference type="AlphaFoldDB" id="A0AAV3QUZ7"/>
<dbReference type="PANTHER" id="PTHR31623:SF55">
    <property type="entry name" value="VINORINE SYNTHASE"/>
    <property type="match status" value="1"/>
</dbReference>
<dbReference type="Pfam" id="PF02458">
    <property type="entry name" value="Transferase"/>
    <property type="match status" value="1"/>
</dbReference>
<comment type="similarity">
    <text evidence="1">Belongs to the plant acyltransferase family.</text>
</comment>
<keyword evidence="4" id="KW-0472">Membrane</keyword>
<evidence type="ECO:0000256" key="2">
    <source>
        <dbReference type="ARBA" id="ARBA00022679"/>
    </source>
</evidence>
<evidence type="ECO:0000256" key="1">
    <source>
        <dbReference type="ARBA" id="ARBA00009861"/>
    </source>
</evidence>
<sequence>MEVEIISTGNIKPSSPTPVNLKDFKISIIDQLCAHAYIPFLLLFPNNHQNIDKNVILARRNLLKQSLSEVLVHFYTFAGEIKNDDTLNVECNDNGVYYVEADIKNQQLHNFLKHPETKFMRKLFPYDPDLVQFSGKTFALAVQVNIFACGGIAIAVFFTHKISDAYSVATFMKFWADKASLVLMPLLFFLKILHCQKMHV</sequence>
<evidence type="ECO:0000313" key="5">
    <source>
        <dbReference type="EMBL" id="GAA0166715.1"/>
    </source>
</evidence>
<dbReference type="InterPro" id="IPR023213">
    <property type="entry name" value="CAT-like_dom_sf"/>
</dbReference>
<feature type="transmembrane region" description="Helical" evidence="4">
    <location>
        <begin position="179"/>
        <end position="195"/>
    </location>
</feature>
<name>A0AAV3QUZ7_LITER</name>
<evidence type="ECO:0000313" key="6">
    <source>
        <dbReference type="Proteomes" id="UP001454036"/>
    </source>
</evidence>
<dbReference type="Proteomes" id="UP001454036">
    <property type="component" value="Unassembled WGS sequence"/>
</dbReference>
<evidence type="ECO:0000256" key="3">
    <source>
        <dbReference type="ARBA" id="ARBA00023315"/>
    </source>
</evidence>
<keyword evidence="6" id="KW-1185">Reference proteome</keyword>
<keyword evidence="4" id="KW-1133">Transmembrane helix</keyword>
<reference evidence="5 6" key="1">
    <citation type="submission" date="2024-01" db="EMBL/GenBank/DDBJ databases">
        <title>The complete chloroplast genome sequence of Lithospermum erythrorhizon: insights into the phylogenetic relationship among Boraginaceae species and the maternal lineages of purple gromwells.</title>
        <authorList>
            <person name="Okada T."/>
            <person name="Watanabe K."/>
        </authorList>
    </citation>
    <scope>NUCLEOTIDE SEQUENCE [LARGE SCALE GENOMIC DNA]</scope>
</reference>
<proteinExistence type="inferred from homology"/>
<keyword evidence="4" id="KW-0812">Transmembrane</keyword>
<dbReference type="PANTHER" id="PTHR31623">
    <property type="entry name" value="F21J9.9"/>
    <property type="match status" value="1"/>
</dbReference>
<evidence type="ECO:0000256" key="4">
    <source>
        <dbReference type="SAM" id="Phobius"/>
    </source>
</evidence>
<keyword evidence="2" id="KW-0808">Transferase</keyword>
<gene>
    <name evidence="5" type="ORF">LIER_21808</name>
</gene>
<comment type="caution">
    <text evidence="5">The sequence shown here is derived from an EMBL/GenBank/DDBJ whole genome shotgun (WGS) entry which is preliminary data.</text>
</comment>